<dbReference type="InterPro" id="IPR029056">
    <property type="entry name" value="Ribokinase-like"/>
</dbReference>
<comment type="pathway">
    <text evidence="1">Cofactor biosynthesis; thiamine diphosphate biosynthesis.</text>
</comment>
<dbReference type="InterPro" id="IPR004399">
    <property type="entry name" value="HMP/HMP-P_kinase_dom"/>
</dbReference>
<evidence type="ECO:0000259" key="3">
    <source>
        <dbReference type="Pfam" id="PF08543"/>
    </source>
</evidence>
<dbReference type="EC" id="2.7.1.49" evidence="2"/>
<dbReference type="GO" id="GO:0009228">
    <property type="term" value="P:thiamine biosynthetic process"/>
    <property type="evidence" value="ECO:0007669"/>
    <property type="project" value="InterPro"/>
</dbReference>
<feature type="domain" description="Pyridoxamine kinase/Phosphomethylpyrimidine kinase" evidence="3">
    <location>
        <begin position="11"/>
        <end position="237"/>
    </location>
</feature>
<evidence type="ECO:0000313" key="4">
    <source>
        <dbReference type="EMBL" id="OYQ20186.1"/>
    </source>
</evidence>
<proteinExistence type="predicted"/>
<evidence type="ECO:0000313" key="5">
    <source>
        <dbReference type="Proteomes" id="UP000216361"/>
    </source>
</evidence>
<dbReference type="CDD" id="cd01169">
    <property type="entry name" value="HMPP_kinase"/>
    <property type="match status" value="1"/>
</dbReference>
<dbReference type="Proteomes" id="UP000216361">
    <property type="component" value="Unassembled WGS sequence"/>
</dbReference>
<dbReference type="GO" id="GO:0009229">
    <property type="term" value="P:thiamine diphosphate biosynthetic process"/>
    <property type="evidence" value="ECO:0007669"/>
    <property type="project" value="UniProtKB-UniPathway"/>
</dbReference>
<dbReference type="PANTHER" id="PTHR20858:SF17">
    <property type="entry name" value="HYDROXYMETHYLPYRIMIDINE_PHOSPHOMETHYLPYRIMIDINE KINASE THI20-RELATED"/>
    <property type="match status" value="1"/>
</dbReference>
<dbReference type="Pfam" id="PF08543">
    <property type="entry name" value="Phos_pyr_kin"/>
    <property type="match status" value="1"/>
</dbReference>
<dbReference type="EMBL" id="NOXS01000029">
    <property type="protein sequence ID" value="OYQ20186.1"/>
    <property type="molecule type" value="Genomic_DNA"/>
</dbReference>
<dbReference type="OrthoDB" id="9810880at2"/>
<dbReference type="GO" id="GO:0005829">
    <property type="term" value="C:cytosol"/>
    <property type="evidence" value="ECO:0007669"/>
    <property type="project" value="TreeGrafter"/>
</dbReference>
<dbReference type="PANTHER" id="PTHR20858">
    <property type="entry name" value="PHOSPHOMETHYLPYRIMIDINE KINASE"/>
    <property type="match status" value="1"/>
</dbReference>
<dbReference type="Gene3D" id="3.40.1190.20">
    <property type="match status" value="1"/>
</dbReference>
<dbReference type="SUPFAM" id="SSF53613">
    <property type="entry name" value="Ribokinase-like"/>
    <property type="match status" value="1"/>
</dbReference>
<dbReference type="GO" id="GO:0008902">
    <property type="term" value="F:hydroxymethylpyrimidine kinase activity"/>
    <property type="evidence" value="ECO:0007669"/>
    <property type="project" value="UniProtKB-EC"/>
</dbReference>
<dbReference type="UniPathway" id="UPA00060">
    <property type="reaction ID" value="UER00138"/>
</dbReference>
<dbReference type="GO" id="GO:0008972">
    <property type="term" value="F:phosphomethylpyrimidine kinase activity"/>
    <property type="evidence" value="ECO:0007669"/>
    <property type="project" value="InterPro"/>
</dbReference>
<evidence type="ECO:0000256" key="1">
    <source>
        <dbReference type="ARBA" id="ARBA00004948"/>
    </source>
</evidence>
<dbReference type="InterPro" id="IPR013749">
    <property type="entry name" value="PM/HMP-P_kinase-1"/>
</dbReference>
<protein>
    <recommendedName>
        <fullName evidence="2">hydroxymethylpyrimidine kinase</fullName>
        <ecNumber evidence="2">2.7.1.49</ecNumber>
    </recommendedName>
</protein>
<organism evidence="4 5">
    <name type="scientific">Elstera cyanobacteriorum</name>
    <dbReference type="NCBI Taxonomy" id="2022747"/>
    <lineage>
        <taxon>Bacteria</taxon>
        <taxon>Pseudomonadati</taxon>
        <taxon>Pseudomonadota</taxon>
        <taxon>Alphaproteobacteria</taxon>
        <taxon>Rhodospirillales</taxon>
        <taxon>Rhodospirillaceae</taxon>
        <taxon>Elstera</taxon>
    </lineage>
</organism>
<keyword evidence="5" id="KW-1185">Reference proteome</keyword>
<dbReference type="AlphaFoldDB" id="A0A255XT72"/>
<sequence length="249" mass="24774">MKAVLVIGGTDSSGGAGLVQDGRVLDAFGCAARLVVTAVTAQGRGGVTAVQAMPRDIVLAQIAAVASLGPVAAIKIGLIPDTATGALLAEALPRLWPQAPIILDPVLSASAGGALRGGADFGALWSLAALVTPNLPEAAALLAAPEAPNRRAMTAHAKALRARGAKAVLLKGGHLLGESAADLLLTEGSGRWFSGPRLPGQRRGTGCALATAIAAGLAQGRDLPGAIVAARRWLRTTWPKAAVPAGLAA</sequence>
<comment type="caution">
    <text evidence="4">The sequence shown here is derived from an EMBL/GenBank/DDBJ whole genome shotgun (WGS) entry which is preliminary data.</text>
</comment>
<dbReference type="RefSeq" id="WP_094408009.1">
    <property type="nucleotide sequence ID" value="NZ_BMJZ01000001.1"/>
</dbReference>
<gene>
    <name evidence="4" type="ORF">CHR90_05610</name>
</gene>
<accession>A0A255XT72</accession>
<name>A0A255XT72_9PROT</name>
<evidence type="ECO:0000256" key="2">
    <source>
        <dbReference type="ARBA" id="ARBA00012135"/>
    </source>
</evidence>
<reference evidence="4 5" key="1">
    <citation type="submission" date="2017-07" db="EMBL/GenBank/DDBJ databases">
        <title>Elstera cyanobacteriorum sp. nov., a novel bacterium isolated from cyanobacterial aggregates in a eutrophic lake.</title>
        <authorList>
            <person name="Cai H."/>
        </authorList>
    </citation>
    <scope>NUCLEOTIDE SEQUENCE [LARGE SCALE GENOMIC DNA]</scope>
    <source>
        <strain evidence="4 5">TH019</strain>
    </source>
</reference>